<dbReference type="Pfam" id="PF01425">
    <property type="entry name" value="Amidase"/>
    <property type="match status" value="2"/>
</dbReference>
<evidence type="ECO:0000313" key="2">
    <source>
        <dbReference type="EMBL" id="MCT7660589.1"/>
    </source>
</evidence>
<dbReference type="InterPro" id="IPR052739">
    <property type="entry name" value="FAAH2"/>
</dbReference>
<dbReference type="Proteomes" id="UP001206639">
    <property type="component" value="Unassembled WGS sequence"/>
</dbReference>
<dbReference type="EMBL" id="JAODWD010000004">
    <property type="protein sequence ID" value="MCT7660589.1"/>
    <property type="molecule type" value="Genomic_DNA"/>
</dbReference>
<keyword evidence="3" id="KW-1185">Reference proteome</keyword>
<comment type="caution">
    <text evidence="2">The sequence shown here is derived from an EMBL/GenBank/DDBJ whole genome shotgun (WGS) entry which is preliminary data.</text>
</comment>
<dbReference type="Gene3D" id="3.90.1300.10">
    <property type="entry name" value="Amidase signature (AS) domain"/>
    <property type="match status" value="1"/>
</dbReference>
<feature type="domain" description="Amidase" evidence="1">
    <location>
        <begin position="26"/>
        <end position="307"/>
    </location>
</feature>
<dbReference type="SUPFAM" id="SSF75304">
    <property type="entry name" value="Amidase signature (AS) enzymes"/>
    <property type="match status" value="1"/>
</dbReference>
<dbReference type="PANTHER" id="PTHR43372:SF4">
    <property type="entry name" value="FATTY-ACID AMIDE HYDROLASE 2"/>
    <property type="match status" value="1"/>
</dbReference>
<reference evidence="3" key="1">
    <citation type="submission" date="2023-07" db="EMBL/GenBank/DDBJ databases">
        <authorList>
            <person name="Deng Y."/>
            <person name="Zhang Y.-Q."/>
        </authorList>
    </citation>
    <scope>NUCLEOTIDE SEQUENCE [LARGE SCALE GENOMIC DNA]</scope>
    <source>
        <strain evidence="3">CPCC 205710</strain>
    </source>
</reference>
<gene>
    <name evidence="2" type="ORF">N4S67_19490</name>
</gene>
<name>A0ABT2ME83_9MYCO</name>
<feature type="domain" description="Amidase" evidence="1">
    <location>
        <begin position="325"/>
        <end position="435"/>
    </location>
</feature>
<evidence type="ECO:0000313" key="3">
    <source>
        <dbReference type="Proteomes" id="UP001206639"/>
    </source>
</evidence>
<sequence>MTDDSALWPAHRLAEGIRRREFSSRELLDGYLDRVALLNPALNAVVTLDVDGARRAADTADAVLAQGEPIGPLHGVPMTVKDTYETAGMRTTCGVPAWDHVPERDADAVQRLRSAGAVIFGKTNTPAYAADWQTYNPVFGTTNNPWDSARSPGGSSGGAAAALAAGMTALELGSDIAGSIRMPSNWCGVCGHKPSWGIVSQRGHLPPPPGALSAADLAVMGPLGRSVTDLELALTVLAGPATSNAIAWRLDLPQARATALTQLRVATWLDDPAYPVEQDVAVVLQSAVDALVDAGANVVDAPSPVSLPAVVGLHMELLYPLMDPSSTLRHRDWLTANERRERIRAKMAEFFRHVDALLMPVAIVPAITHDHLEPMADRILTLVDGNRSYLDLLGWVGLPTVAYLPATAVPIGQTATGLPVGIQVVGPYLEDRTTLAVARCIEEVLGGFAPPPGV</sequence>
<organism evidence="2 3">
    <name type="scientific">Mycobacterium deserti</name>
    <dbReference type="NCBI Taxonomy" id="2978347"/>
    <lineage>
        <taxon>Bacteria</taxon>
        <taxon>Bacillati</taxon>
        <taxon>Actinomycetota</taxon>
        <taxon>Actinomycetes</taxon>
        <taxon>Mycobacteriales</taxon>
        <taxon>Mycobacteriaceae</taxon>
        <taxon>Mycobacterium</taxon>
    </lineage>
</organism>
<dbReference type="PANTHER" id="PTHR43372">
    <property type="entry name" value="FATTY-ACID AMIDE HYDROLASE"/>
    <property type="match status" value="1"/>
</dbReference>
<proteinExistence type="predicted"/>
<accession>A0ABT2ME83</accession>
<evidence type="ECO:0000259" key="1">
    <source>
        <dbReference type="Pfam" id="PF01425"/>
    </source>
</evidence>
<dbReference type="InterPro" id="IPR023631">
    <property type="entry name" value="Amidase_dom"/>
</dbReference>
<dbReference type="InterPro" id="IPR036928">
    <property type="entry name" value="AS_sf"/>
</dbReference>
<dbReference type="RefSeq" id="WP_260994620.1">
    <property type="nucleotide sequence ID" value="NZ_JAODWD010000004.1"/>
</dbReference>
<protein>
    <submittedName>
        <fullName evidence="2">Amidase family protein</fullName>
    </submittedName>
</protein>